<proteinExistence type="inferred from homology"/>
<dbReference type="PANTHER" id="PTHR13280:SF17">
    <property type="entry name" value="KRUEPPEL TARGET AT 95D, ISOFORM A"/>
    <property type="match status" value="1"/>
</dbReference>
<accession>A0A0N1I3H2</accession>
<dbReference type="Proteomes" id="UP000053268">
    <property type="component" value="Unassembled WGS sequence"/>
</dbReference>
<dbReference type="InterPro" id="IPR019381">
    <property type="entry name" value="PACS1/2_C"/>
</dbReference>
<feature type="domain" description="Phosphofurin acidic cluster sorting protein 1/2 N-terminal C2" evidence="3">
    <location>
        <begin position="1"/>
        <end position="84"/>
    </location>
</feature>
<protein>
    <submittedName>
        <fullName evidence="4">Phosphofurin acidic cluster sorting protein 1</fullName>
    </submittedName>
</protein>
<dbReference type="Pfam" id="PF25332">
    <property type="entry name" value="C2_PACS_N"/>
    <property type="match status" value="1"/>
</dbReference>
<evidence type="ECO:0000313" key="4">
    <source>
        <dbReference type="EMBL" id="KPJ03782.1"/>
    </source>
</evidence>
<dbReference type="STRING" id="66420.A0A0N1I3H2"/>
<organism evidence="4 5">
    <name type="scientific">Papilio xuthus</name>
    <name type="common">Asian swallowtail butterfly</name>
    <dbReference type="NCBI Taxonomy" id="66420"/>
    <lineage>
        <taxon>Eukaryota</taxon>
        <taxon>Metazoa</taxon>
        <taxon>Ecdysozoa</taxon>
        <taxon>Arthropoda</taxon>
        <taxon>Hexapoda</taxon>
        <taxon>Insecta</taxon>
        <taxon>Pterygota</taxon>
        <taxon>Neoptera</taxon>
        <taxon>Endopterygota</taxon>
        <taxon>Lepidoptera</taxon>
        <taxon>Glossata</taxon>
        <taxon>Ditrysia</taxon>
        <taxon>Papilionoidea</taxon>
        <taxon>Papilionidae</taxon>
        <taxon>Papilioninae</taxon>
        <taxon>Papilio</taxon>
    </lineage>
</organism>
<reference evidence="4 5" key="1">
    <citation type="journal article" date="2015" name="Nat. Commun.">
        <title>Outbred genome sequencing and CRISPR/Cas9 gene editing in butterflies.</title>
        <authorList>
            <person name="Li X."/>
            <person name="Fan D."/>
            <person name="Zhang W."/>
            <person name="Liu G."/>
            <person name="Zhang L."/>
            <person name="Zhao L."/>
            <person name="Fang X."/>
            <person name="Chen L."/>
            <person name="Dong Y."/>
            <person name="Chen Y."/>
            <person name="Ding Y."/>
            <person name="Zhao R."/>
            <person name="Feng M."/>
            <person name="Zhu Y."/>
            <person name="Feng Y."/>
            <person name="Jiang X."/>
            <person name="Zhu D."/>
            <person name="Xiang H."/>
            <person name="Feng X."/>
            <person name="Li S."/>
            <person name="Wang J."/>
            <person name="Zhang G."/>
            <person name="Kronforst M.R."/>
            <person name="Wang W."/>
        </authorList>
    </citation>
    <scope>NUCLEOTIDE SEQUENCE [LARGE SCALE GENOMIC DNA]</scope>
    <source>
        <strain evidence="4">Ya'a_city_454_Px</strain>
        <tissue evidence="4">Whole body</tissue>
    </source>
</reference>
<evidence type="ECO:0000256" key="1">
    <source>
        <dbReference type="ARBA" id="ARBA00008590"/>
    </source>
</evidence>
<dbReference type="GO" id="GO:0072659">
    <property type="term" value="P:protein localization to plasma membrane"/>
    <property type="evidence" value="ECO:0007669"/>
    <property type="project" value="TreeGrafter"/>
</dbReference>
<dbReference type="AlphaFoldDB" id="A0A0N1I3H2"/>
<sequence length="132" mass="14716">MHSSKRTLRSNDIAVPPLDVELDLCFSLQYPHFVKRDGNRLQIMLQRRKKYKNRTILGYKTLAEGVIRMDQVLQRSMDMELELTGVGGKVGAAAGQPVARLTITGLASTPVDHDTKNNNTLLITGQLLPFVV</sequence>
<dbReference type="EMBL" id="KQ459126">
    <property type="protein sequence ID" value="KPJ03782.1"/>
    <property type="molecule type" value="Genomic_DNA"/>
</dbReference>
<dbReference type="PANTHER" id="PTHR13280">
    <property type="entry name" value="PHOSPHOFURIN ACIDIC CLUSTER SORTING PROTEIN"/>
    <property type="match status" value="1"/>
</dbReference>
<evidence type="ECO:0000259" key="3">
    <source>
        <dbReference type="Pfam" id="PF25332"/>
    </source>
</evidence>
<comment type="similarity">
    <text evidence="1">Belongs to the PACS family.</text>
</comment>
<name>A0A0N1I3H2_PAPXU</name>
<evidence type="ECO:0000256" key="2">
    <source>
        <dbReference type="ARBA" id="ARBA00022553"/>
    </source>
</evidence>
<gene>
    <name evidence="4" type="ORF">RR46_00568</name>
</gene>
<dbReference type="InterPro" id="IPR057541">
    <property type="entry name" value="PACS1/2_N"/>
</dbReference>
<evidence type="ECO:0000313" key="5">
    <source>
        <dbReference type="Proteomes" id="UP000053268"/>
    </source>
</evidence>
<keyword evidence="5" id="KW-1185">Reference proteome</keyword>
<keyword evidence="2" id="KW-0597">Phosphoprotein</keyword>